<name>A0A8T8TSF8_9BASI</name>
<keyword evidence="5" id="KW-0539">Nucleus</keyword>
<feature type="compositionally biased region" description="Acidic residues" evidence="6">
    <location>
        <begin position="372"/>
        <end position="389"/>
    </location>
</feature>
<keyword evidence="4" id="KW-0677">Repeat</keyword>
<dbReference type="GO" id="GO:0043161">
    <property type="term" value="P:proteasome-mediated ubiquitin-dependent protein catabolic process"/>
    <property type="evidence" value="ECO:0007669"/>
    <property type="project" value="TreeGrafter"/>
</dbReference>
<dbReference type="Proteomes" id="UP000077671">
    <property type="component" value="Unassembled WGS sequence"/>
</dbReference>
<feature type="region of interest" description="Disordered" evidence="6">
    <location>
        <begin position="586"/>
        <end position="651"/>
    </location>
</feature>
<dbReference type="AlphaFoldDB" id="A0A8T8TSF8"/>
<evidence type="ECO:0000256" key="6">
    <source>
        <dbReference type="SAM" id="MobiDB-lite"/>
    </source>
</evidence>
<evidence type="ECO:0000256" key="4">
    <source>
        <dbReference type="ARBA" id="ARBA00022737"/>
    </source>
</evidence>
<evidence type="ECO:0000256" key="1">
    <source>
        <dbReference type="ARBA" id="ARBA00004123"/>
    </source>
</evidence>
<comment type="caution">
    <text evidence="7">The sequence shown here is derived from an EMBL/GenBank/DDBJ whole genome shotgun (WGS) entry which is preliminary data.</text>
</comment>
<sequence length="1167" mass="123167">MTAAGRSTARTMAGSGAHTHSRFPSPAPGLGSATAPESHLEYLTSIRNAVIGSKTKKAALAQHGDISYFVTLLTSPLPHAHALEIRSQAATILGSIAHGASIPTLLVLLQAHTPQQLISSLHELITTTSPLTPSISSPHLPTESRPVPLLLTSPSPTPLKTLESLIRALRALMLAVADELSASPRWGLGSGWGTKGGAPSTSAVPAGARLRSFSRSSASASYAHADLQEGEAQQREREVRILGRRAVAHCFYMPHLHLVLAPLMLVPSSQPTTNSSILSADPSGPSGPAGAGAVPPNLFPSSTKVRLNNITEMIFSLLSACLAIPGPGPEPLHTSTTTRDSYPTSPEAELLERRTNMLAFRAQLAPWILPSQEEEEEEEEEEEGEEEDGDSRIPPRLRNGTTTAAGGTQIQAELLHSPSRSGSLDRQHPQRRRATGKGKGVISYAHRTADEGADHMETDDDGSLCPGAAAVLTTRPAGVGLMDVLVEAVEGSLAKTREAALWTMAELVRDCPLAAKQLILCQTASGEQPTTMILRFREDPDVDIRLAAFCCMSNIVKVHNFGSNTSEYVLAALIELLDPSAPPMSLTGVVSSSSSSSSSSTAGMPPPGTGSGARAHFDNIRTQLLGGGSSSSSRAPTQSQQQQQQQQPTPTRPITAALTTPRQLDIQVQASFALARLLSDEVELQLVAQERFGIVRRMAGLVEGSWRELRRRIGGGGGGVGGDGIGNGNGSGVGMGVDGVGSGMLVAGSGGRLVQSSAPVAALSESVVRLLEASLTVLATVAFHIDEIRQAIIESSSPALLPILAPALTIPHAPGIRIAACRLVRALSRSVATLRTSLVDAGVGEKLLVLLHEKPGVGVGVGVGWVPHEVRLEVVASLCNMVLRHSPMHELLVQGGGVQRLVSFLDGDGDGDQEAGTDGGGSSSGVPTAAAAVAVDGAMVVNVLWALKNIVCRATLDVKRTVGQTIGWDRLLNLAVDGDPMIQEQALNVLRNLAAVEEADIEMTCQAIGLERLLDLLERVIWERSAGRSHGGGVGGGEEEEEEGSVLVLVQAAHVLVNLATGNRTVRMAVLQRANLLDAILFFMNHPREEIRVAGIWCASNLTYRLQPAYGHTERSEPTDDDVGIEAVKRLRAFDFEARIRDLLEREEALNVRDRAKVLLSAFEVVS</sequence>
<dbReference type="SMART" id="SM00185">
    <property type="entry name" value="ARM"/>
    <property type="match status" value="5"/>
</dbReference>
<evidence type="ECO:0000256" key="5">
    <source>
        <dbReference type="ARBA" id="ARBA00023242"/>
    </source>
</evidence>
<organism evidence="7 8">
    <name type="scientific">Tilletia caries</name>
    <name type="common">wheat bunt fungus</name>
    <dbReference type="NCBI Taxonomy" id="13290"/>
    <lineage>
        <taxon>Eukaryota</taxon>
        <taxon>Fungi</taxon>
        <taxon>Dikarya</taxon>
        <taxon>Basidiomycota</taxon>
        <taxon>Ustilaginomycotina</taxon>
        <taxon>Exobasidiomycetes</taxon>
        <taxon>Tilletiales</taxon>
        <taxon>Tilletiaceae</taxon>
        <taxon>Tilletia</taxon>
    </lineage>
</organism>
<evidence type="ECO:0000256" key="2">
    <source>
        <dbReference type="ARBA" id="ARBA00004496"/>
    </source>
</evidence>
<dbReference type="PANTHER" id="PTHR15651:SF7">
    <property type="entry name" value="ARMADILLO REPEAT-CONTAINING PROTEIN 8"/>
    <property type="match status" value="1"/>
</dbReference>
<reference evidence="7" key="2">
    <citation type="journal article" date="2019" name="IMA Fungus">
        <title>Genome sequencing and comparison of five Tilletia species to identify candidate genes for the detection of regulated species infecting wheat.</title>
        <authorList>
            <person name="Nguyen H.D.T."/>
            <person name="Sultana T."/>
            <person name="Kesanakurti P."/>
            <person name="Hambleton S."/>
        </authorList>
    </citation>
    <scope>NUCLEOTIDE SEQUENCE</scope>
    <source>
        <strain evidence="7">DAOMC 238032</strain>
    </source>
</reference>
<feature type="region of interest" description="Disordered" evidence="6">
    <location>
        <begin position="1"/>
        <end position="35"/>
    </location>
</feature>
<evidence type="ECO:0008006" key="9">
    <source>
        <dbReference type="Google" id="ProtNLM"/>
    </source>
</evidence>
<dbReference type="EMBL" id="LWDD02000066">
    <property type="protein sequence ID" value="KAE8264449.1"/>
    <property type="molecule type" value="Genomic_DNA"/>
</dbReference>
<protein>
    <recommendedName>
        <fullName evidence="9">Armadillo repeat-containing protein 8</fullName>
    </recommendedName>
</protein>
<feature type="compositionally biased region" description="Low complexity" evidence="6">
    <location>
        <begin position="279"/>
        <end position="295"/>
    </location>
</feature>
<dbReference type="GO" id="GO:0005634">
    <property type="term" value="C:nucleus"/>
    <property type="evidence" value="ECO:0007669"/>
    <property type="project" value="UniProtKB-SubCell"/>
</dbReference>
<dbReference type="InterPro" id="IPR000225">
    <property type="entry name" value="Armadillo"/>
</dbReference>
<proteinExistence type="predicted"/>
<keyword evidence="3" id="KW-0963">Cytoplasm</keyword>
<feature type="compositionally biased region" description="Low complexity" evidence="6">
    <location>
        <begin position="630"/>
        <end position="651"/>
    </location>
</feature>
<comment type="subcellular location">
    <subcellularLocation>
        <location evidence="2">Cytoplasm</location>
    </subcellularLocation>
    <subcellularLocation>
        <location evidence="1">Nucleus</location>
    </subcellularLocation>
</comment>
<accession>A0A8T8TSF8</accession>
<evidence type="ECO:0000256" key="3">
    <source>
        <dbReference type="ARBA" id="ARBA00022490"/>
    </source>
</evidence>
<dbReference type="InterPro" id="IPR016024">
    <property type="entry name" value="ARM-type_fold"/>
</dbReference>
<evidence type="ECO:0000313" key="7">
    <source>
        <dbReference type="EMBL" id="KAE8264449.1"/>
    </source>
</evidence>
<evidence type="ECO:0000313" key="8">
    <source>
        <dbReference type="Proteomes" id="UP000077671"/>
    </source>
</evidence>
<gene>
    <name evidence="7" type="ORF">A4X03_0g941</name>
</gene>
<dbReference type="InterPro" id="IPR011989">
    <property type="entry name" value="ARM-like"/>
</dbReference>
<feature type="region of interest" description="Disordered" evidence="6">
    <location>
        <begin position="271"/>
        <end position="295"/>
    </location>
</feature>
<dbReference type="PANTHER" id="PTHR15651">
    <property type="entry name" value="ARMADILLO REPEAT-CONTAINING PROTEIN 8"/>
    <property type="match status" value="1"/>
</dbReference>
<feature type="compositionally biased region" description="Low complexity" evidence="6">
    <location>
        <begin position="591"/>
        <end position="600"/>
    </location>
</feature>
<dbReference type="SUPFAM" id="SSF48371">
    <property type="entry name" value="ARM repeat"/>
    <property type="match status" value="2"/>
</dbReference>
<feature type="region of interest" description="Disordered" evidence="6">
    <location>
        <begin position="367"/>
        <end position="443"/>
    </location>
</feature>
<dbReference type="InterPro" id="IPR038739">
    <property type="entry name" value="ARMC8/Vid28"/>
</dbReference>
<dbReference type="GO" id="GO:0034657">
    <property type="term" value="C:GID complex"/>
    <property type="evidence" value="ECO:0007669"/>
    <property type="project" value="TreeGrafter"/>
</dbReference>
<reference evidence="7" key="1">
    <citation type="submission" date="2016-04" db="EMBL/GenBank/DDBJ databases">
        <authorList>
            <person name="Nguyen H.D."/>
            <person name="Kesanakurti P."/>
            <person name="Cullis J."/>
            <person name="Levesque C.A."/>
            <person name="Hambleton S."/>
        </authorList>
    </citation>
    <scope>NUCLEOTIDE SEQUENCE</scope>
    <source>
        <strain evidence="7">DAOMC 238032</strain>
    </source>
</reference>
<dbReference type="Gene3D" id="1.25.10.10">
    <property type="entry name" value="Leucine-rich Repeat Variant"/>
    <property type="match status" value="3"/>
</dbReference>
<dbReference type="GO" id="GO:0005737">
    <property type="term" value="C:cytoplasm"/>
    <property type="evidence" value="ECO:0007669"/>
    <property type="project" value="UniProtKB-SubCell"/>
</dbReference>